<dbReference type="Pfam" id="PF10536">
    <property type="entry name" value="PMD"/>
    <property type="match status" value="1"/>
</dbReference>
<reference evidence="2 3" key="1">
    <citation type="journal article" date="2023" name="Life. Sci Alliance">
        <title>Evolutionary insights into 3D genome organization and epigenetic landscape of Vigna mungo.</title>
        <authorList>
            <person name="Junaid A."/>
            <person name="Singh B."/>
            <person name="Bhatia S."/>
        </authorList>
    </citation>
    <scope>NUCLEOTIDE SEQUENCE [LARGE SCALE GENOMIC DNA]</scope>
    <source>
        <strain evidence="2">Urdbean</strain>
    </source>
</reference>
<dbReference type="PANTHER" id="PTHR46033:SF8">
    <property type="entry name" value="PROTEIN MAINTENANCE OF MERISTEMS-LIKE"/>
    <property type="match status" value="1"/>
</dbReference>
<accession>A0AAQ3S9G8</accession>
<protein>
    <recommendedName>
        <fullName evidence="1">Aminotransferase-like plant mobile domain-containing protein</fullName>
    </recommendedName>
</protein>
<proteinExistence type="predicted"/>
<evidence type="ECO:0000259" key="1">
    <source>
        <dbReference type="Pfam" id="PF10536"/>
    </source>
</evidence>
<dbReference type="InterPro" id="IPR019557">
    <property type="entry name" value="AminoTfrase-like_pln_mobile"/>
</dbReference>
<dbReference type="PANTHER" id="PTHR46033">
    <property type="entry name" value="PROTEIN MAIN-LIKE 2"/>
    <property type="match status" value="1"/>
</dbReference>
<dbReference type="Proteomes" id="UP001374535">
    <property type="component" value="Chromosome 1"/>
</dbReference>
<evidence type="ECO:0000313" key="2">
    <source>
        <dbReference type="EMBL" id="WVZ24159.1"/>
    </source>
</evidence>
<dbReference type="GO" id="GO:0010073">
    <property type="term" value="P:meristem maintenance"/>
    <property type="evidence" value="ECO:0007669"/>
    <property type="project" value="InterPro"/>
</dbReference>
<dbReference type="InterPro" id="IPR044824">
    <property type="entry name" value="MAIN-like"/>
</dbReference>
<dbReference type="AlphaFoldDB" id="A0AAQ3S9G8"/>
<feature type="domain" description="Aminotransferase-like plant mobile" evidence="1">
    <location>
        <begin position="141"/>
        <end position="252"/>
    </location>
</feature>
<keyword evidence="3" id="KW-1185">Reference proteome</keyword>
<organism evidence="2 3">
    <name type="scientific">Vigna mungo</name>
    <name type="common">Black gram</name>
    <name type="synonym">Phaseolus mungo</name>
    <dbReference type="NCBI Taxonomy" id="3915"/>
    <lineage>
        <taxon>Eukaryota</taxon>
        <taxon>Viridiplantae</taxon>
        <taxon>Streptophyta</taxon>
        <taxon>Embryophyta</taxon>
        <taxon>Tracheophyta</taxon>
        <taxon>Spermatophyta</taxon>
        <taxon>Magnoliopsida</taxon>
        <taxon>eudicotyledons</taxon>
        <taxon>Gunneridae</taxon>
        <taxon>Pentapetalae</taxon>
        <taxon>rosids</taxon>
        <taxon>fabids</taxon>
        <taxon>Fabales</taxon>
        <taxon>Fabaceae</taxon>
        <taxon>Papilionoideae</taxon>
        <taxon>50 kb inversion clade</taxon>
        <taxon>NPAAA clade</taxon>
        <taxon>indigoferoid/millettioid clade</taxon>
        <taxon>Phaseoleae</taxon>
        <taxon>Vigna</taxon>
    </lineage>
</organism>
<sequence length="266" mass="30500">MREFHGCRLIGVYARHSCRTKYLAHVNTLLTDVQKTFIQTTPFAWLLSIDTDIKMCRKLVLQLCNTWLERRGGFEVRSIFIPFTKLDVCLGLGVRGNGEMFKLFKEEVDCHTRRLFDTNDVSVDNVYEQLQNCIKGGEVADVCRLYLLLGLSEFLFPNRGGKVHLGLFELLDDLSCIGKYNWGGVIYEYLVSSLCDAALCVGNAQKRSHCHVDGCIFALQIWAMEHVLFGHNKLAKTKTCIPRILHWMHVRVGVKQKLKKPFPLMK</sequence>
<evidence type="ECO:0000313" key="3">
    <source>
        <dbReference type="Proteomes" id="UP001374535"/>
    </source>
</evidence>
<gene>
    <name evidence="2" type="ORF">V8G54_002703</name>
</gene>
<name>A0AAQ3S9G8_VIGMU</name>
<dbReference type="EMBL" id="CP144700">
    <property type="protein sequence ID" value="WVZ24159.1"/>
    <property type="molecule type" value="Genomic_DNA"/>
</dbReference>